<feature type="domain" description="Methyl-accepting transducer" evidence="4">
    <location>
        <begin position="165"/>
        <end position="334"/>
    </location>
</feature>
<evidence type="ECO:0000256" key="3">
    <source>
        <dbReference type="SAM" id="Coils"/>
    </source>
</evidence>
<dbReference type="SMART" id="SM00283">
    <property type="entry name" value="MA"/>
    <property type="match status" value="1"/>
</dbReference>
<name>A0ABV8KAD3_9BACL</name>
<dbReference type="PANTHER" id="PTHR32089:SF112">
    <property type="entry name" value="LYSOZYME-LIKE PROTEIN-RELATED"/>
    <property type="match status" value="1"/>
</dbReference>
<dbReference type="Proteomes" id="UP001595715">
    <property type="component" value="Unassembled WGS sequence"/>
</dbReference>
<evidence type="ECO:0000313" key="5">
    <source>
        <dbReference type="EMBL" id="MFC4102939.1"/>
    </source>
</evidence>
<dbReference type="EMBL" id="JBHSAM010000034">
    <property type="protein sequence ID" value="MFC4102939.1"/>
    <property type="molecule type" value="Genomic_DNA"/>
</dbReference>
<dbReference type="Gene3D" id="1.10.490.10">
    <property type="entry name" value="Globins"/>
    <property type="match status" value="1"/>
</dbReference>
<keyword evidence="3" id="KW-0175">Coiled coil</keyword>
<dbReference type="PROSITE" id="PS50111">
    <property type="entry name" value="CHEMOTAXIS_TRANSDUC_2"/>
    <property type="match status" value="1"/>
</dbReference>
<reference evidence="6" key="1">
    <citation type="journal article" date="2019" name="Int. J. Syst. Evol. Microbiol.">
        <title>The Global Catalogue of Microorganisms (GCM) 10K type strain sequencing project: providing services to taxonomists for standard genome sequencing and annotation.</title>
        <authorList>
            <consortium name="The Broad Institute Genomics Platform"/>
            <consortium name="The Broad Institute Genome Sequencing Center for Infectious Disease"/>
            <person name="Wu L."/>
            <person name="Ma J."/>
        </authorList>
    </citation>
    <scope>NUCLEOTIDE SEQUENCE [LARGE SCALE GENOMIC DNA]</scope>
    <source>
        <strain evidence="6">IBRC-M 10987</strain>
    </source>
</reference>
<dbReference type="Pfam" id="PF00015">
    <property type="entry name" value="MCPsignal"/>
    <property type="match status" value="1"/>
</dbReference>
<gene>
    <name evidence="5" type="ORF">ACFOZ8_25280</name>
</gene>
<evidence type="ECO:0000259" key="4">
    <source>
        <dbReference type="PROSITE" id="PS50111"/>
    </source>
</evidence>
<protein>
    <submittedName>
        <fullName evidence="5">Protoglobin domain-containing protein</fullName>
    </submittedName>
</protein>
<dbReference type="CDD" id="cd01068">
    <property type="entry name" value="globin_sensor"/>
    <property type="match status" value="1"/>
</dbReference>
<dbReference type="SUPFAM" id="SSF58104">
    <property type="entry name" value="Methyl-accepting chemotaxis protein (MCP) signaling domain"/>
    <property type="match status" value="1"/>
</dbReference>
<dbReference type="SUPFAM" id="SSF46458">
    <property type="entry name" value="Globin-like"/>
    <property type="match status" value="1"/>
</dbReference>
<dbReference type="InterPro" id="IPR009050">
    <property type="entry name" value="Globin-like_sf"/>
</dbReference>
<dbReference type="RefSeq" id="WP_377721541.1">
    <property type="nucleotide sequence ID" value="NZ_JBHSAM010000034.1"/>
</dbReference>
<dbReference type="Gene3D" id="1.10.287.950">
    <property type="entry name" value="Methyl-accepting chemotaxis protein"/>
    <property type="match status" value="1"/>
</dbReference>
<dbReference type="InterPro" id="IPR039379">
    <property type="entry name" value="Protoglobin_sensor_dom"/>
</dbReference>
<proteinExistence type="predicted"/>
<keyword evidence="6" id="KW-1185">Reference proteome</keyword>
<comment type="caution">
    <text evidence="5">The sequence shown here is derived from an EMBL/GenBank/DDBJ whole genome shotgun (WGS) entry which is preliminary data.</text>
</comment>
<evidence type="ECO:0000313" key="6">
    <source>
        <dbReference type="Proteomes" id="UP001595715"/>
    </source>
</evidence>
<dbReference type="Pfam" id="PF11563">
    <property type="entry name" value="Protoglobin"/>
    <property type="match status" value="1"/>
</dbReference>
<accession>A0ABV8KAD3</accession>
<feature type="coiled-coil region" evidence="3">
    <location>
        <begin position="269"/>
        <end position="314"/>
    </location>
</feature>
<evidence type="ECO:0000256" key="1">
    <source>
        <dbReference type="ARBA" id="ARBA00023224"/>
    </source>
</evidence>
<evidence type="ECO:0000256" key="2">
    <source>
        <dbReference type="PROSITE-ProRule" id="PRU00284"/>
    </source>
</evidence>
<sequence>MIHVSAERRRQLDFTGITEDDVQLLGSQKELFASVVKEVVDRFYDRIGRESELNAIIKKFSTIDRLKETMRIYWMSITEGKIDEAFIENRVRIGLVHSKIGLNTDWYLGAYAIYMDIAVQVLQRTVPDNWQRIYHSLTKVFSFDSQLVLEAYQRTEQAQVQKMADEREASLQLVTKAVQDLAGMIVELDDNARVIAVSAVATAESQEQAGQTLGQLMKDVESIGEVGLLIKGVAEQTHLLGLNAAIEAARAGEHGRGFDIVAGEIRKAAASSQQAMEAISTRLREIERKVALVRKDAEQTSVQAREQAARSEELAALVTMVEQVTKDLKVLNNR</sequence>
<dbReference type="InterPro" id="IPR044398">
    <property type="entry name" value="Globin-sensor_dom"/>
</dbReference>
<keyword evidence="1 2" id="KW-0807">Transducer</keyword>
<dbReference type="InterPro" id="IPR012292">
    <property type="entry name" value="Globin/Proto"/>
</dbReference>
<dbReference type="PANTHER" id="PTHR32089">
    <property type="entry name" value="METHYL-ACCEPTING CHEMOTAXIS PROTEIN MCPB"/>
    <property type="match status" value="1"/>
</dbReference>
<organism evidence="5 6">
    <name type="scientific">Paenibacillus xanthanilyticus</name>
    <dbReference type="NCBI Taxonomy" id="1783531"/>
    <lineage>
        <taxon>Bacteria</taxon>
        <taxon>Bacillati</taxon>
        <taxon>Bacillota</taxon>
        <taxon>Bacilli</taxon>
        <taxon>Bacillales</taxon>
        <taxon>Paenibacillaceae</taxon>
        <taxon>Paenibacillus</taxon>
    </lineage>
</organism>
<dbReference type="InterPro" id="IPR004089">
    <property type="entry name" value="MCPsignal_dom"/>
</dbReference>